<gene>
    <name evidence="9" type="ORF">SMACR_01022</name>
</gene>
<dbReference type="Pfam" id="PF20684">
    <property type="entry name" value="Fung_rhodopsin"/>
    <property type="match status" value="1"/>
</dbReference>
<comment type="caution">
    <text evidence="9">The sequence shown here is derived from an EMBL/GenBank/DDBJ whole genome shotgun (WGS) entry which is preliminary data.</text>
</comment>
<feature type="compositionally biased region" description="Polar residues" evidence="6">
    <location>
        <begin position="365"/>
        <end position="378"/>
    </location>
</feature>
<evidence type="ECO:0000256" key="4">
    <source>
        <dbReference type="ARBA" id="ARBA00023136"/>
    </source>
</evidence>
<feature type="compositionally biased region" description="Low complexity" evidence="6">
    <location>
        <begin position="424"/>
        <end position="434"/>
    </location>
</feature>
<keyword evidence="3 7" id="KW-1133">Transmembrane helix</keyword>
<dbReference type="GO" id="GO:0016020">
    <property type="term" value="C:membrane"/>
    <property type="evidence" value="ECO:0007669"/>
    <property type="project" value="UniProtKB-SubCell"/>
</dbReference>
<comment type="subcellular location">
    <subcellularLocation>
        <location evidence="1">Membrane</location>
        <topology evidence="1">Multi-pass membrane protein</topology>
    </subcellularLocation>
</comment>
<dbReference type="InterPro" id="IPR052337">
    <property type="entry name" value="SAT4-like"/>
</dbReference>
<feature type="domain" description="Rhodopsin" evidence="8">
    <location>
        <begin position="27"/>
        <end position="264"/>
    </location>
</feature>
<keyword evidence="4 7" id="KW-0472">Membrane</keyword>
<dbReference type="InterPro" id="IPR049326">
    <property type="entry name" value="Rhodopsin_dom_fungi"/>
</dbReference>
<comment type="similarity">
    <text evidence="5">Belongs to the SAT4 family.</text>
</comment>
<keyword evidence="2 7" id="KW-0812">Transmembrane</keyword>
<dbReference type="EMBL" id="NMPR01000048">
    <property type="protein sequence ID" value="KAA8632789.1"/>
    <property type="molecule type" value="Genomic_DNA"/>
</dbReference>
<feature type="transmembrane region" description="Helical" evidence="7">
    <location>
        <begin position="43"/>
        <end position="68"/>
    </location>
</feature>
<dbReference type="AlphaFoldDB" id="A0A8S8ZTQ6"/>
<evidence type="ECO:0000256" key="6">
    <source>
        <dbReference type="SAM" id="MobiDB-lite"/>
    </source>
</evidence>
<feature type="compositionally biased region" description="Gly residues" evidence="6">
    <location>
        <begin position="414"/>
        <end position="423"/>
    </location>
</feature>
<proteinExistence type="inferred from homology"/>
<dbReference type="Proteomes" id="UP000433876">
    <property type="component" value="Unassembled WGS sequence"/>
</dbReference>
<organism evidence="9 10">
    <name type="scientific">Sordaria macrospora</name>
    <dbReference type="NCBI Taxonomy" id="5147"/>
    <lineage>
        <taxon>Eukaryota</taxon>
        <taxon>Fungi</taxon>
        <taxon>Dikarya</taxon>
        <taxon>Ascomycota</taxon>
        <taxon>Pezizomycotina</taxon>
        <taxon>Sordariomycetes</taxon>
        <taxon>Sordariomycetidae</taxon>
        <taxon>Sordariales</taxon>
        <taxon>Sordariaceae</taxon>
        <taxon>Sordaria</taxon>
    </lineage>
</organism>
<evidence type="ECO:0000256" key="1">
    <source>
        <dbReference type="ARBA" id="ARBA00004141"/>
    </source>
</evidence>
<evidence type="ECO:0000256" key="7">
    <source>
        <dbReference type="SAM" id="Phobius"/>
    </source>
</evidence>
<evidence type="ECO:0000259" key="8">
    <source>
        <dbReference type="Pfam" id="PF20684"/>
    </source>
</evidence>
<feature type="region of interest" description="Disordered" evidence="6">
    <location>
        <begin position="310"/>
        <end position="450"/>
    </location>
</feature>
<evidence type="ECO:0000256" key="2">
    <source>
        <dbReference type="ARBA" id="ARBA00022692"/>
    </source>
</evidence>
<feature type="transmembrane region" description="Helical" evidence="7">
    <location>
        <begin position="171"/>
        <end position="190"/>
    </location>
</feature>
<protein>
    <recommendedName>
        <fullName evidence="8">Rhodopsin domain-containing protein</fullName>
    </recommendedName>
</protein>
<dbReference type="VEuPathDB" id="FungiDB:SMAC_01022"/>
<feature type="transmembrane region" description="Helical" evidence="7">
    <location>
        <begin position="12"/>
        <end position="31"/>
    </location>
</feature>
<dbReference type="PANTHER" id="PTHR33048:SF93">
    <property type="entry name" value="INTEGRAL MEMBRANE PROTEIN"/>
    <property type="match status" value="1"/>
</dbReference>
<reference evidence="9 10" key="1">
    <citation type="submission" date="2017-07" db="EMBL/GenBank/DDBJ databases">
        <title>Genome sequence of the Sordaria macrospora wild type strain R19027.</title>
        <authorList>
            <person name="Nowrousian M."/>
            <person name="Teichert I."/>
            <person name="Kueck U."/>
        </authorList>
    </citation>
    <scope>NUCLEOTIDE SEQUENCE [LARGE SCALE GENOMIC DNA]</scope>
    <source>
        <strain evidence="9 10">R19027</strain>
        <tissue evidence="9">Mycelium</tissue>
    </source>
</reference>
<accession>A0A8S8ZTQ6</accession>
<evidence type="ECO:0000313" key="10">
    <source>
        <dbReference type="Proteomes" id="UP000433876"/>
    </source>
</evidence>
<feature type="compositionally biased region" description="Gly residues" evidence="6">
    <location>
        <begin position="310"/>
        <end position="324"/>
    </location>
</feature>
<dbReference type="PANTHER" id="PTHR33048">
    <property type="entry name" value="PTH11-LIKE INTEGRAL MEMBRANE PROTEIN (AFU_ORTHOLOGUE AFUA_5G11245)"/>
    <property type="match status" value="1"/>
</dbReference>
<feature type="transmembrane region" description="Helical" evidence="7">
    <location>
        <begin position="240"/>
        <end position="263"/>
    </location>
</feature>
<sequence length="450" mass="48212">MAIGGDGPWAIAVMWIMAALTGLCVGLRLYVRTIVVANTGYDDHVYVVAFVLLIGYTICCSIAAHYGFGQNMWDIPLENLPGAIMWEAIGQCFAVIGMALAKWSLGLFLLRLVNQSWHKISIWLVMGALMCASVSVCFVFMLQCSPPAYLWDRSIPGGHCDLNATPVSLTLTILCIIADFFFALMPWIFLWELKMNQREKMIIAISMSLGVIAGACGIKRTLEVPNLSTNNYSRDTVGLIVWSSAEIAITMICIGIPVCRPLYKSFFDKILSRSGGTSGYQKQSGPGFSKNSRADAGAGLGLRTIGGGLIAGRSGPGGGAGGSGNKSRPDRDDDSDEFELSREEGKTGLESSGSDRPGTSGGGQSPFNDANAVSTTSVAAGRVGEMDNRSEESILGEGYRREKNNSGDLERGEGPGYGHGHVGQRGNNNRNSGGKPAMIQITEEWHVTRE</sequence>
<feature type="transmembrane region" description="Helical" evidence="7">
    <location>
        <begin position="88"/>
        <end position="110"/>
    </location>
</feature>
<evidence type="ECO:0000256" key="3">
    <source>
        <dbReference type="ARBA" id="ARBA00022989"/>
    </source>
</evidence>
<evidence type="ECO:0000313" key="9">
    <source>
        <dbReference type="EMBL" id="KAA8632789.1"/>
    </source>
</evidence>
<evidence type="ECO:0000256" key="5">
    <source>
        <dbReference type="ARBA" id="ARBA00038359"/>
    </source>
</evidence>
<feature type="transmembrane region" description="Helical" evidence="7">
    <location>
        <begin position="122"/>
        <end position="142"/>
    </location>
</feature>
<name>A0A8S8ZTQ6_SORMA</name>
<feature type="compositionally biased region" description="Basic and acidic residues" evidence="6">
    <location>
        <begin position="384"/>
        <end position="413"/>
    </location>
</feature>